<reference evidence="2" key="1">
    <citation type="submission" date="2016-10" db="EMBL/GenBank/DDBJ databases">
        <authorList>
            <person name="Varghese N."/>
            <person name="Submissions S."/>
        </authorList>
    </citation>
    <scope>NUCLEOTIDE SEQUENCE [LARGE SCALE GENOMIC DNA]</scope>
    <source>
        <strain evidence="2">JCM 21621</strain>
    </source>
</reference>
<protein>
    <recommendedName>
        <fullName evidence="3">Transcriptional regulator</fullName>
    </recommendedName>
</protein>
<dbReference type="Proteomes" id="UP000242957">
    <property type="component" value="Unassembled WGS sequence"/>
</dbReference>
<keyword evidence="2" id="KW-1185">Reference proteome</keyword>
<proteinExistence type="predicted"/>
<accession>A0A1H0CZR7</accession>
<dbReference type="AlphaFoldDB" id="A0A1H0CZR7"/>
<evidence type="ECO:0008006" key="3">
    <source>
        <dbReference type="Google" id="ProtNLM"/>
    </source>
</evidence>
<evidence type="ECO:0000313" key="2">
    <source>
        <dbReference type="Proteomes" id="UP000242957"/>
    </source>
</evidence>
<dbReference type="EMBL" id="FNIJ01000004">
    <property type="protein sequence ID" value="SDN63413.1"/>
    <property type="molecule type" value="Genomic_DNA"/>
</dbReference>
<organism evidence="1 2">
    <name type="scientific">Pseudomonas jinjuensis</name>
    <dbReference type="NCBI Taxonomy" id="198616"/>
    <lineage>
        <taxon>Bacteria</taxon>
        <taxon>Pseudomonadati</taxon>
        <taxon>Pseudomonadota</taxon>
        <taxon>Gammaproteobacteria</taxon>
        <taxon>Pseudomonadales</taxon>
        <taxon>Pseudomonadaceae</taxon>
        <taxon>Pseudomonas</taxon>
    </lineage>
</organism>
<name>A0A1H0CZR7_9PSED</name>
<dbReference type="RefSeq" id="WP_084314351.1">
    <property type="nucleotide sequence ID" value="NZ_FNIJ01000004.1"/>
</dbReference>
<gene>
    <name evidence="1" type="ORF">SAMN05216193_10483</name>
</gene>
<dbReference type="STRING" id="198616.SAMN05216193_10483"/>
<evidence type="ECO:0000313" key="1">
    <source>
        <dbReference type="EMBL" id="SDN63413.1"/>
    </source>
</evidence>
<sequence length="134" mass="15232">MTYDWDLIERLLLEAQASANQPYKPRIYAEEVAEEHLREGEPVPGGIDHFKRVGGDLEGVLFYGGFIEPRPEELGGTGRNFILTERGARLLSYISQGFPQHETFRRWLDEKGEAALEGEVFDEVAARLEQQRPG</sequence>
<dbReference type="OrthoDB" id="7018252at2"/>